<dbReference type="PROSITE" id="PS51257">
    <property type="entry name" value="PROKAR_LIPOPROTEIN"/>
    <property type="match status" value="1"/>
</dbReference>
<keyword evidence="1" id="KW-0812">Transmembrane</keyword>
<dbReference type="SUPFAM" id="SSF53474">
    <property type="entry name" value="alpha/beta-Hydrolases"/>
    <property type="match status" value="1"/>
</dbReference>
<dbReference type="GO" id="GO:0016787">
    <property type="term" value="F:hydrolase activity"/>
    <property type="evidence" value="ECO:0007669"/>
    <property type="project" value="UniProtKB-KW"/>
</dbReference>
<protein>
    <submittedName>
        <fullName evidence="3">Alpha/beta fold hydrolase</fullName>
    </submittedName>
</protein>
<keyword evidence="1" id="KW-0472">Membrane</keyword>
<accession>A0A8J6NN63</accession>
<gene>
    <name evidence="3" type="ORF">H8E23_10725</name>
</gene>
<dbReference type="AlphaFoldDB" id="A0A8J6NN63"/>
<dbReference type="PANTHER" id="PTHR11614">
    <property type="entry name" value="PHOSPHOLIPASE-RELATED"/>
    <property type="match status" value="1"/>
</dbReference>
<organism evidence="3 4">
    <name type="scientific">Candidatus Desulfatibia profunda</name>
    <dbReference type="NCBI Taxonomy" id="2841695"/>
    <lineage>
        <taxon>Bacteria</taxon>
        <taxon>Pseudomonadati</taxon>
        <taxon>Thermodesulfobacteriota</taxon>
        <taxon>Desulfobacteria</taxon>
        <taxon>Desulfobacterales</taxon>
        <taxon>Desulfobacterales incertae sedis</taxon>
        <taxon>Candidatus Desulfatibia</taxon>
    </lineage>
</organism>
<feature type="transmembrane region" description="Helical" evidence="1">
    <location>
        <begin position="12"/>
        <end position="31"/>
    </location>
</feature>
<name>A0A8J6NN63_9BACT</name>
<reference evidence="3 4" key="1">
    <citation type="submission" date="2020-08" db="EMBL/GenBank/DDBJ databases">
        <title>Bridging the membrane lipid divide: bacteria of the FCB group superphylum have the potential to synthesize archaeal ether lipids.</title>
        <authorList>
            <person name="Villanueva L."/>
            <person name="Von Meijenfeldt F.A.B."/>
            <person name="Westbye A.B."/>
            <person name="Yadav S."/>
            <person name="Hopmans E.C."/>
            <person name="Dutilh B.E."/>
            <person name="Sinninghe Damste J.S."/>
        </authorList>
    </citation>
    <scope>NUCLEOTIDE SEQUENCE [LARGE SCALE GENOMIC DNA]</scope>
    <source>
        <strain evidence="3">NIOZ-UU30</strain>
    </source>
</reference>
<evidence type="ECO:0000259" key="2">
    <source>
        <dbReference type="Pfam" id="PF12146"/>
    </source>
</evidence>
<proteinExistence type="predicted"/>
<dbReference type="InterPro" id="IPR022742">
    <property type="entry name" value="Hydrolase_4"/>
</dbReference>
<keyword evidence="3" id="KW-0378">Hydrolase</keyword>
<keyword evidence="1" id="KW-1133">Transmembrane helix</keyword>
<dbReference type="InterPro" id="IPR029058">
    <property type="entry name" value="AB_hydrolase_fold"/>
</dbReference>
<evidence type="ECO:0000313" key="3">
    <source>
        <dbReference type="EMBL" id="MBC8361860.1"/>
    </source>
</evidence>
<sequence length="327" mass="37027">MNDHNLKRVMNAKLHVYTIFSFHLIFSILVFSCCKQPQNRSDGQKKLKFQGSSQVLPADDASICWHHAADPNKINGVALVIHGLNLRPDRMEPIIALLTDSGIDVLNLSLRGHGPNHCHEADIDNARLEAFKTVSYKLWIDETYRAYQHARKRSDQKKTPLFFIGFSLGGLMEAELPLTYPDVAFDRMVLLAPALSMHAINYITKLLSPFPRLVIPSVASKHYRANSGVPMAAYNALFEAVEHFNTNAGPKINIPTLILVDPRDELISYKGLKRLAENKQLDQWKFHDIRKDEGIKNVLHHLIVDEASVGKDMWNEMKTAIINHLLP</sequence>
<dbReference type="Pfam" id="PF12146">
    <property type="entry name" value="Hydrolase_4"/>
    <property type="match status" value="1"/>
</dbReference>
<feature type="domain" description="Serine aminopeptidase S33" evidence="2">
    <location>
        <begin position="74"/>
        <end position="220"/>
    </location>
</feature>
<comment type="caution">
    <text evidence="3">The sequence shown here is derived from an EMBL/GenBank/DDBJ whole genome shotgun (WGS) entry which is preliminary data.</text>
</comment>
<evidence type="ECO:0000256" key="1">
    <source>
        <dbReference type="SAM" id="Phobius"/>
    </source>
</evidence>
<evidence type="ECO:0000313" key="4">
    <source>
        <dbReference type="Proteomes" id="UP000603434"/>
    </source>
</evidence>
<dbReference type="Proteomes" id="UP000603434">
    <property type="component" value="Unassembled WGS sequence"/>
</dbReference>
<dbReference type="InterPro" id="IPR051044">
    <property type="entry name" value="MAG_DAG_Lipase"/>
</dbReference>
<dbReference type="Gene3D" id="3.40.50.1820">
    <property type="entry name" value="alpha/beta hydrolase"/>
    <property type="match status" value="1"/>
</dbReference>
<dbReference type="EMBL" id="JACNJH010000155">
    <property type="protein sequence ID" value="MBC8361860.1"/>
    <property type="molecule type" value="Genomic_DNA"/>
</dbReference>